<evidence type="ECO:0000313" key="2">
    <source>
        <dbReference type="EMBL" id="RDB36149.1"/>
    </source>
</evidence>
<name>A0A369KNA8_9BACT</name>
<keyword evidence="1" id="KW-0472">Membrane</keyword>
<comment type="caution">
    <text evidence="2">The sequence shown here is derived from an EMBL/GenBank/DDBJ whole genome shotgun (WGS) entry which is preliminary data.</text>
</comment>
<dbReference type="Proteomes" id="UP000253934">
    <property type="component" value="Unassembled WGS sequence"/>
</dbReference>
<gene>
    <name evidence="2" type="ORF">DCC88_06605</name>
</gene>
<dbReference type="AlphaFoldDB" id="A0A369KNA8"/>
<reference evidence="2" key="1">
    <citation type="submission" date="2018-04" db="EMBL/GenBank/DDBJ databases">
        <title>Draft genome sequence of the Candidatus Spirobacillus cienkowskii, a pathogen of freshwater Daphnia species, reconstructed from hemolymph metagenomic reads.</title>
        <authorList>
            <person name="Bresciani L."/>
            <person name="Lemos L.N."/>
            <person name="Wale N."/>
            <person name="Lin J.Y."/>
            <person name="Fernandes G.R."/>
            <person name="Duffy M.A."/>
            <person name="Rodrigues J.M."/>
        </authorList>
    </citation>
    <scope>NUCLEOTIDE SEQUENCE [LARGE SCALE GENOMIC DNA]</scope>
    <source>
        <strain evidence="2">Binning01</strain>
    </source>
</reference>
<keyword evidence="1" id="KW-1133">Transmembrane helix</keyword>
<keyword evidence="1" id="KW-0812">Transmembrane</keyword>
<dbReference type="EMBL" id="QOVW01000066">
    <property type="protein sequence ID" value="RDB36149.1"/>
    <property type="molecule type" value="Genomic_DNA"/>
</dbReference>
<sequence length="158" mass="18131">MREKMQEEEIQAYKRKGDMGVPFVIALFTLSVIIGFIVFRNYENSSKEITFSLAKMQEESGTLTLNECADKTMEWFKGCDAMTQLCDSTVSRMIKVCLANSDKTSQCKQFNEEIYDYNFGVKQCSPYMQNKTLKRQKKACGDIWQVIGDYCKNAAKAL</sequence>
<evidence type="ECO:0000313" key="3">
    <source>
        <dbReference type="Proteomes" id="UP000253934"/>
    </source>
</evidence>
<protein>
    <submittedName>
        <fullName evidence="2">Uncharacterized protein</fullName>
    </submittedName>
</protein>
<evidence type="ECO:0000256" key="1">
    <source>
        <dbReference type="SAM" id="Phobius"/>
    </source>
</evidence>
<organism evidence="2 3">
    <name type="scientific">Spirobacillus cienkowskii</name>
    <dbReference type="NCBI Taxonomy" id="495820"/>
    <lineage>
        <taxon>Bacteria</taxon>
        <taxon>Pseudomonadati</taxon>
        <taxon>Bdellovibrionota</taxon>
        <taxon>Oligoflexia</taxon>
        <taxon>Silvanigrellales</taxon>
        <taxon>Spirobacillus</taxon>
    </lineage>
</organism>
<feature type="transmembrane region" description="Helical" evidence="1">
    <location>
        <begin position="21"/>
        <end position="39"/>
    </location>
</feature>
<keyword evidence="3" id="KW-1185">Reference proteome</keyword>
<proteinExistence type="predicted"/>
<accession>A0A369KNA8</accession>